<feature type="region of interest" description="Disordered" evidence="1">
    <location>
        <begin position="210"/>
        <end position="251"/>
    </location>
</feature>
<accession>A0ABT0AK20</accession>
<proteinExistence type="predicted"/>
<feature type="compositionally biased region" description="Low complexity" evidence="1">
    <location>
        <begin position="210"/>
        <end position="225"/>
    </location>
</feature>
<feature type="region of interest" description="Disordered" evidence="1">
    <location>
        <begin position="168"/>
        <end position="192"/>
    </location>
</feature>
<sequence>MTIVASNSLTVSNVNDGTITHVAFAYSADGADRFTTVYPNLNLLKNTKTKSYISTGTAGNSSSSSDPNAYASDTTAFASALLTISYDYAITNSVGTWSGFIRPTYGIGGTNKAVSSTKLTGSHKETVQISLNENSKSTIFTLGLPAGTSIKIDNLKIEFGDTASPWIGSKSETKPSDFPNFRGEYSDKLTTQSQTPSDYKWLVFQGPTGATGATGQKGATGATGSKGDKGNTGDTGAKGDPTGVTKQATEPTSSERVIGMLWQYTGTSSISITGTTATPNAIYRWIGSSWELWYFYAVNIQADSVSAISGNLGTMTAGIIKVIADIVINAANKTKKFGMLFTKKGLLSSGPSYKADSTVSDTKMAVASLTQGELRFINMDYNDNLEQVQDSGTSSANNGFIRFSSTAEKGDLLEITSSKILLNGLTTQTSPWIEASSFAKYRVAFGTVTVSVGVTNGSSSANIYLGHMPDGLRPLDSRMLYAPAWYADNSRDRHFQIDLDNGNMGIVNPFPGQEYRFEVVWSIPY</sequence>
<gene>
    <name evidence="2" type="ORF">GYN19_02865</name>
</gene>
<evidence type="ECO:0000256" key="1">
    <source>
        <dbReference type="SAM" id="MobiDB-lite"/>
    </source>
</evidence>
<protein>
    <submittedName>
        <fullName evidence="2">Collagen-like protein</fullName>
    </submittedName>
</protein>
<organism evidence="2 3">
    <name type="scientific">Pseudolactococcus paracarnosus</name>
    <dbReference type="NCBI Taxonomy" id="2749962"/>
    <lineage>
        <taxon>Bacteria</taxon>
        <taxon>Bacillati</taxon>
        <taxon>Bacillota</taxon>
        <taxon>Bacilli</taxon>
        <taxon>Lactobacillales</taxon>
        <taxon>Streptococcaceae</taxon>
        <taxon>Pseudolactococcus</taxon>
    </lineage>
</organism>
<evidence type="ECO:0000313" key="2">
    <source>
        <dbReference type="EMBL" id="MCJ1976900.1"/>
    </source>
</evidence>
<evidence type="ECO:0000313" key="3">
    <source>
        <dbReference type="Proteomes" id="UP001522462"/>
    </source>
</evidence>
<dbReference type="Proteomes" id="UP001522462">
    <property type="component" value="Unassembled WGS sequence"/>
</dbReference>
<name>A0ABT0AK20_9LACT</name>
<keyword evidence="3" id="KW-1185">Reference proteome</keyword>
<reference evidence="2 3" key="1">
    <citation type="journal article" date="2022" name="Microbiol. Res.">
        <title>Comparative genome analysis, predicted lifestyle and antimicrobial strategies of Lactococcus carnosus and Lactococcus paracarnosus isolated from meat.</title>
        <authorList>
            <person name="Werum V."/>
            <person name="Ehrmann M."/>
            <person name="Vogel R."/>
            <person name="Hilgarth M."/>
        </authorList>
    </citation>
    <scope>NUCLEOTIDE SEQUENCE [LARGE SCALE GENOMIC DNA]</scope>
    <source>
        <strain evidence="2 3">TMW21897</strain>
    </source>
</reference>
<dbReference type="RefSeq" id="WP_274619857.1">
    <property type="nucleotide sequence ID" value="NZ_JAAEDA010000003.1"/>
</dbReference>
<dbReference type="EMBL" id="JAAEDA010000003">
    <property type="protein sequence ID" value="MCJ1976900.1"/>
    <property type="molecule type" value="Genomic_DNA"/>
</dbReference>
<comment type="caution">
    <text evidence="2">The sequence shown here is derived from an EMBL/GenBank/DDBJ whole genome shotgun (WGS) entry which is preliminary data.</text>
</comment>